<dbReference type="InterPro" id="IPR001173">
    <property type="entry name" value="Glyco_trans_2-like"/>
</dbReference>
<name>A0A4R3I8E1_9GAMM</name>
<dbReference type="RefSeq" id="WP_132700309.1">
    <property type="nucleotide sequence ID" value="NZ_SLZR01000003.1"/>
</dbReference>
<keyword evidence="2" id="KW-0472">Membrane</keyword>
<dbReference type="CDD" id="cd06439">
    <property type="entry name" value="CESA_like_1"/>
    <property type="match status" value="1"/>
</dbReference>
<evidence type="ECO:0000259" key="4">
    <source>
        <dbReference type="Pfam" id="PF02397"/>
    </source>
</evidence>
<dbReference type="EMBL" id="SLZR01000003">
    <property type="protein sequence ID" value="TCS42384.1"/>
    <property type="molecule type" value="Genomic_DNA"/>
</dbReference>
<feature type="domain" description="Bacterial sugar transferase" evidence="4">
    <location>
        <begin position="405"/>
        <end position="598"/>
    </location>
</feature>
<dbReference type="InterPro" id="IPR029044">
    <property type="entry name" value="Nucleotide-diphossugar_trans"/>
</dbReference>
<dbReference type="OrthoDB" id="9766971at2"/>
<evidence type="ECO:0000256" key="2">
    <source>
        <dbReference type="SAM" id="Phobius"/>
    </source>
</evidence>
<dbReference type="Pfam" id="PF00535">
    <property type="entry name" value="Glycos_transf_2"/>
    <property type="match status" value="1"/>
</dbReference>
<sequence>MNLFSIIWFSALALVVYHHLVYPLIMKLVASKIKATPAQPKSLADQDLPPVTVIVPCYNESETVVDKLYNLQFLDYPEDKLRVLLVDDGSSDDTVRKISSTLSTDEFAGKDFQLLVQPRNGGKVAAINAAMRKVSHGVVVLSDTSALVSIDALKRAAGLLADDSIGVVCATYKFLQPGSEGEDRYWQYQTQMKHTESLLGSTLGAHGALYAFHAESFKPLAADTINDDFILPMSICRSGKRCVYDTEMIAVELECASNEQDFNRRQRIAAGNFQQAMRLVDLLHPKYGWSAWNFASGKWMRVFMPFILLVLWLASLFNPVQNPLIELAAMVQTVGYSVLTMRHFFPDFSWPRLVNVAYYLVSAYVASGLGAVRYIINPETFTAWARADGQSLEEYGYSRSTFVAKRFTDVVVAGAALLFTLPLWPLIALAIKLESKGPVFFRQLRIGRAMPDKTELFHMIKFRTMVTDAEAKSGAVWAANNDPRITRIGNFLRKTRLDELPQLFNVLKGDMSLIGPRPERPGIARDLNRALPFYAERTYFVPPGITGLAQVNQGYDTCLDDVKNKLLYDHAYALTLSNPLRWLKADVHVAFKTVWVMVAGRGQ</sequence>
<accession>A0A4R3I8E1</accession>
<organism evidence="5 6">
    <name type="scientific">Reinekea marinisedimentorum</name>
    <dbReference type="NCBI Taxonomy" id="230495"/>
    <lineage>
        <taxon>Bacteria</taxon>
        <taxon>Pseudomonadati</taxon>
        <taxon>Pseudomonadota</taxon>
        <taxon>Gammaproteobacteria</taxon>
        <taxon>Oceanospirillales</taxon>
        <taxon>Saccharospirillaceae</taxon>
        <taxon>Reinekea</taxon>
    </lineage>
</organism>
<dbReference type="Gene3D" id="3.90.550.10">
    <property type="entry name" value="Spore Coat Polysaccharide Biosynthesis Protein SpsA, Chain A"/>
    <property type="match status" value="1"/>
</dbReference>
<dbReference type="InterPro" id="IPR003362">
    <property type="entry name" value="Bact_transf"/>
</dbReference>
<protein>
    <submittedName>
        <fullName evidence="5">Lipopolysaccharide/colanic/teichoic acid biosynthesis glycosyltransferase</fullName>
    </submittedName>
</protein>
<dbReference type="AlphaFoldDB" id="A0A4R3I8E1"/>
<evidence type="ECO:0000313" key="5">
    <source>
        <dbReference type="EMBL" id="TCS42384.1"/>
    </source>
</evidence>
<feature type="transmembrane region" description="Helical" evidence="2">
    <location>
        <begin position="357"/>
        <end position="376"/>
    </location>
</feature>
<keyword evidence="2" id="KW-0812">Transmembrane</keyword>
<reference evidence="5 6" key="1">
    <citation type="submission" date="2019-03" db="EMBL/GenBank/DDBJ databases">
        <title>Genomic Encyclopedia of Archaeal and Bacterial Type Strains, Phase II (KMG-II): from individual species to whole genera.</title>
        <authorList>
            <person name="Goeker M."/>
        </authorList>
    </citation>
    <scope>NUCLEOTIDE SEQUENCE [LARGE SCALE GENOMIC DNA]</scope>
    <source>
        <strain evidence="5 6">DSM 15388</strain>
    </source>
</reference>
<keyword evidence="6" id="KW-1185">Reference proteome</keyword>
<feature type="domain" description="Glycosyltransferase 2-like" evidence="3">
    <location>
        <begin position="52"/>
        <end position="215"/>
    </location>
</feature>
<keyword evidence="2" id="KW-1133">Transmembrane helix</keyword>
<comment type="caution">
    <text evidence="5">The sequence shown here is derived from an EMBL/GenBank/DDBJ whole genome shotgun (WGS) entry which is preliminary data.</text>
</comment>
<keyword evidence="5" id="KW-0808">Transferase</keyword>
<dbReference type="PANTHER" id="PTHR30576:SF0">
    <property type="entry name" value="UNDECAPRENYL-PHOSPHATE N-ACETYLGALACTOSAMINYL 1-PHOSPHATE TRANSFERASE-RELATED"/>
    <property type="match status" value="1"/>
</dbReference>
<feature type="transmembrane region" description="Helical" evidence="2">
    <location>
        <begin position="6"/>
        <end position="25"/>
    </location>
</feature>
<feature type="transmembrane region" description="Helical" evidence="2">
    <location>
        <begin position="299"/>
        <end position="318"/>
    </location>
</feature>
<evidence type="ECO:0000259" key="3">
    <source>
        <dbReference type="Pfam" id="PF00535"/>
    </source>
</evidence>
<dbReference type="Proteomes" id="UP000295793">
    <property type="component" value="Unassembled WGS sequence"/>
</dbReference>
<dbReference type="SUPFAM" id="SSF53448">
    <property type="entry name" value="Nucleotide-diphospho-sugar transferases"/>
    <property type="match status" value="1"/>
</dbReference>
<evidence type="ECO:0000256" key="1">
    <source>
        <dbReference type="ARBA" id="ARBA00006464"/>
    </source>
</evidence>
<dbReference type="PANTHER" id="PTHR30576">
    <property type="entry name" value="COLANIC BIOSYNTHESIS UDP-GLUCOSE LIPID CARRIER TRANSFERASE"/>
    <property type="match status" value="1"/>
</dbReference>
<feature type="transmembrane region" description="Helical" evidence="2">
    <location>
        <begin position="410"/>
        <end position="431"/>
    </location>
</feature>
<evidence type="ECO:0000313" key="6">
    <source>
        <dbReference type="Proteomes" id="UP000295793"/>
    </source>
</evidence>
<comment type="similarity">
    <text evidence="1">Belongs to the bacterial sugar transferase family.</text>
</comment>
<gene>
    <name evidence="5" type="ORF">BCF53_10345</name>
</gene>
<dbReference type="GO" id="GO:0016780">
    <property type="term" value="F:phosphotransferase activity, for other substituted phosphate groups"/>
    <property type="evidence" value="ECO:0007669"/>
    <property type="project" value="TreeGrafter"/>
</dbReference>
<dbReference type="Pfam" id="PF02397">
    <property type="entry name" value="Bac_transf"/>
    <property type="match status" value="1"/>
</dbReference>
<proteinExistence type="inferred from homology"/>